<sequence>MKTAEVVQALEAIADDPEHALNIRQVQALLTGSAVIRSLPKPLLASMDILLDLEDTRPKP</sequence>
<dbReference type="EMBL" id="BARV01035872">
    <property type="protein sequence ID" value="GAI48324.1"/>
    <property type="molecule type" value="Genomic_DNA"/>
</dbReference>
<dbReference type="AlphaFoldDB" id="X1QYF2"/>
<proteinExistence type="predicted"/>
<accession>X1QYF2</accession>
<gene>
    <name evidence="1" type="ORF">S06H3_55873</name>
</gene>
<name>X1QYF2_9ZZZZ</name>
<protein>
    <submittedName>
        <fullName evidence="1">Uncharacterized protein</fullName>
    </submittedName>
</protein>
<comment type="caution">
    <text evidence="1">The sequence shown here is derived from an EMBL/GenBank/DDBJ whole genome shotgun (WGS) entry which is preliminary data.</text>
</comment>
<evidence type="ECO:0000313" key="1">
    <source>
        <dbReference type="EMBL" id="GAI48324.1"/>
    </source>
</evidence>
<reference evidence="1" key="1">
    <citation type="journal article" date="2014" name="Front. Microbiol.">
        <title>High frequency of phylogenetically diverse reductive dehalogenase-homologous genes in deep subseafloor sedimentary metagenomes.</title>
        <authorList>
            <person name="Kawai M."/>
            <person name="Futagami T."/>
            <person name="Toyoda A."/>
            <person name="Takaki Y."/>
            <person name="Nishi S."/>
            <person name="Hori S."/>
            <person name="Arai W."/>
            <person name="Tsubouchi T."/>
            <person name="Morono Y."/>
            <person name="Uchiyama I."/>
            <person name="Ito T."/>
            <person name="Fujiyama A."/>
            <person name="Inagaki F."/>
            <person name="Takami H."/>
        </authorList>
    </citation>
    <scope>NUCLEOTIDE SEQUENCE</scope>
    <source>
        <strain evidence="1">Expedition CK06-06</strain>
    </source>
</reference>
<organism evidence="1">
    <name type="scientific">marine sediment metagenome</name>
    <dbReference type="NCBI Taxonomy" id="412755"/>
    <lineage>
        <taxon>unclassified sequences</taxon>
        <taxon>metagenomes</taxon>
        <taxon>ecological metagenomes</taxon>
    </lineage>
</organism>